<dbReference type="InterPro" id="IPR029056">
    <property type="entry name" value="Ribokinase-like"/>
</dbReference>
<dbReference type="SUPFAM" id="SSF64153">
    <property type="entry name" value="YjeF N-terminal domain-like"/>
    <property type="match status" value="1"/>
</dbReference>
<proteinExistence type="inferred from homology"/>
<dbReference type="GO" id="GO:0052856">
    <property type="term" value="F:NAD(P)HX epimerase activity"/>
    <property type="evidence" value="ECO:0007669"/>
    <property type="project" value="UniProtKB-EC"/>
</dbReference>
<name>A0A540R8I1_9CORY</name>
<keyword evidence="8 17" id="KW-0521">NADP</keyword>
<evidence type="ECO:0000256" key="18">
    <source>
        <dbReference type="PIRNR" id="PIRNR017184"/>
    </source>
</evidence>
<comment type="catalytic activity">
    <reaction evidence="1 18">
        <text>(6R)-NADHX = (6S)-NADHX</text>
        <dbReference type="Rhea" id="RHEA:32215"/>
        <dbReference type="ChEBI" id="CHEBI:64074"/>
        <dbReference type="ChEBI" id="CHEBI:64075"/>
        <dbReference type="EC" id="5.1.99.6"/>
    </reaction>
</comment>
<dbReference type="InterPro" id="IPR004443">
    <property type="entry name" value="YjeF_N_dom"/>
</dbReference>
<evidence type="ECO:0000256" key="16">
    <source>
        <dbReference type="ARBA" id="ARBA00049209"/>
    </source>
</evidence>
<evidence type="ECO:0000256" key="14">
    <source>
        <dbReference type="ARBA" id="ARBA00025153"/>
    </source>
</evidence>
<dbReference type="PROSITE" id="PS51385">
    <property type="entry name" value="YJEF_N"/>
    <property type="match status" value="1"/>
</dbReference>
<keyword evidence="11 18" id="KW-0413">Isomerase</keyword>
<keyword evidence="7 17" id="KW-0067">ATP-binding</keyword>
<evidence type="ECO:0000259" key="19">
    <source>
        <dbReference type="PROSITE" id="PS51383"/>
    </source>
</evidence>
<evidence type="ECO:0000313" key="22">
    <source>
        <dbReference type="Proteomes" id="UP000318080"/>
    </source>
</evidence>
<comment type="catalytic activity">
    <reaction evidence="2 18">
        <text>(6R)-NADPHX = (6S)-NADPHX</text>
        <dbReference type="Rhea" id="RHEA:32227"/>
        <dbReference type="ChEBI" id="CHEBI:64076"/>
        <dbReference type="ChEBI" id="CHEBI:64077"/>
        <dbReference type="EC" id="5.1.99.6"/>
    </reaction>
</comment>
<evidence type="ECO:0000256" key="8">
    <source>
        <dbReference type="ARBA" id="ARBA00022857"/>
    </source>
</evidence>
<dbReference type="InterPro" id="IPR000631">
    <property type="entry name" value="CARKD"/>
</dbReference>
<dbReference type="HAMAP" id="MF_01965">
    <property type="entry name" value="NADHX_dehydratase"/>
    <property type="match status" value="1"/>
</dbReference>
<comment type="function">
    <text evidence="17">Catalyzes the dehydration of the S-form of NAD(P)HX at the expense of ADP, which is converted to AMP. Together with NAD(P)HX epimerase, which catalyzes the epimerization of the S- and R-forms, the enzyme allows the repair of both epimers of NAD(P)HX, a damaged form of NAD(P)H that is a result of enzymatic or heat-dependent hydration.</text>
</comment>
<dbReference type="Gene3D" id="3.40.1190.20">
    <property type="match status" value="1"/>
</dbReference>
<evidence type="ECO:0000256" key="6">
    <source>
        <dbReference type="ARBA" id="ARBA00022741"/>
    </source>
</evidence>
<evidence type="ECO:0000313" key="21">
    <source>
        <dbReference type="EMBL" id="TQE43907.1"/>
    </source>
</evidence>
<evidence type="ECO:0000256" key="10">
    <source>
        <dbReference type="ARBA" id="ARBA00023027"/>
    </source>
</evidence>
<dbReference type="EMBL" id="VHIR01000005">
    <property type="protein sequence ID" value="TQE43907.1"/>
    <property type="molecule type" value="Genomic_DNA"/>
</dbReference>
<feature type="binding site" evidence="17">
    <location>
        <position position="295"/>
    </location>
    <ligand>
        <name>(6S)-NADPHX</name>
        <dbReference type="ChEBI" id="CHEBI:64076"/>
    </ligand>
</feature>
<dbReference type="PANTHER" id="PTHR12592:SF0">
    <property type="entry name" value="ATP-DEPENDENT (S)-NAD(P)H-HYDRATE DEHYDRATASE"/>
    <property type="match status" value="1"/>
</dbReference>
<evidence type="ECO:0000256" key="7">
    <source>
        <dbReference type="ARBA" id="ARBA00022840"/>
    </source>
</evidence>
<comment type="cofactor">
    <cofactor evidence="17">
        <name>Mg(2+)</name>
        <dbReference type="ChEBI" id="CHEBI:18420"/>
    </cofactor>
</comment>
<evidence type="ECO:0000256" key="17">
    <source>
        <dbReference type="HAMAP-Rule" id="MF_01965"/>
    </source>
</evidence>
<evidence type="ECO:0000256" key="15">
    <source>
        <dbReference type="ARBA" id="ARBA00048238"/>
    </source>
</evidence>
<comment type="cofactor">
    <cofactor evidence="18">
        <name>K(+)</name>
        <dbReference type="ChEBI" id="CHEBI:29103"/>
    </cofactor>
    <text evidence="18">Binds 1 potassium ion per subunit.</text>
</comment>
<dbReference type="CDD" id="cd01171">
    <property type="entry name" value="YXKO-related"/>
    <property type="match status" value="1"/>
</dbReference>
<keyword evidence="6 17" id="KW-0547">Nucleotide-binding</keyword>
<evidence type="ECO:0000256" key="1">
    <source>
        <dbReference type="ARBA" id="ARBA00000013"/>
    </source>
</evidence>
<gene>
    <name evidence="17" type="primary">nnrD</name>
    <name evidence="21" type="ORF">EJK80_05080</name>
</gene>
<evidence type="ECO:0000256" key="13">
    <source>
        <dbReference type="ARBA" id="ARBA00023268"/>
    </source>
</evidence>
<evidence type="ECO:0000256" key="9">
    <source>
        <dbReference type="ARBA" id="ARBA00022958"/>
    </source>
</evidence>
<keyword evidence="13" id="KW-0511">Multifunctional enzyme</keyword>
<dbReference type="InterPro" id="IPR036652">
    <property type="entry name" value="YjeF_N_dom_sf"/>
</dbReference>
<keyword evidence="9 18" id="KW-0630">Potassium</keyword>
<comment type="subunit">
    <text evidence="17">Homotetramer.</text>
</comment>
<dbReference type="PROSITE" id="PS51383">
    <property type="entry name" value="YJEF_C_3"/>
    <property type="match status" value="1"/>
</dbReference>
<feature type="binding site" evidence="17">
    <location>
        <position position="464"/>
    </location>
    <ligand>
        <name>AMP</name>
        <dbReference type="ChEBI" id="CHEBI:456215"/>
    </ligand>
</feature>
<dbReference type="EC" id="4.2.1.136" evidence="17"/>
<feature type="domain" description="YjeF C-terminal" evidence="19">
    <location>
        <begin position="260"/>
        <end position="536"/>
    </location>
</feature>
<dbReference type="PANTHER" id="PTHR12592">
    <property type="entry name" value="ATP-DEPENDENT (S)-NAD(P)H-HYDRATE DEHYDRATASE FAMILY MEMBER"/>
    <property type="match status" value="1"/>
</dbReference>
<evidence type="ECO:0000256" key="3">
    <source>
        <dbReference type="ARBA" id="ARBA00006001"/>
    </source>
</evidence>
<comment type="similarity">
    <text evidence="4 18">In the C-terminal section; belongs to the NnrD/CARKD family.</text>
</comment>
<accession>A0A540R8I1</accession>
<dbReference type="GO" id="GO:0110051">
    <property type="term" value="P:metabolite repair"/>
    <property type="evidence" value="ECO:0007669"/>
    <property type="project" value="TreeGrafter"/>
</dbReference>
<evidence type="ECO:0000256" key="4">
    <source>
        <dbReference type="ARBA" id="ARBA00009524"/>
    </source>
</evidence>
<dbReference type="STRING" id="1686286.GCA_900092335_00837"/>
<evidence type="ECO:0000256" key="5">
    <source>
        <dbReference type="ARBA" id="ARBA00022723"/>
    </source>
</evidence>
<protein>
    <recommendedName>
        <fullName evidence="17">ADP-dependent (S)-NAD(P)H-hydrate dehydratase</fullName>
        <ecNumber evidence="17">4.2.1.136</ecNumber>
    </recommendedName>
    <alternativeName>
        <fullName evidence="17">ADP-dependent NAD(P)HX dehydratase</fullName>
    </alternativeName>
</protein>
<comment type="catalytic activity">
    <reaction evidence="15 17 18">
        <text>(6S)-NADHX + ADP = AMP + phosphate + NADH + H(+)</text>
        <dbReference type="Rhea" id="RHEA:32223"/>
        <dbReference type="ChEBI" id="CHEBI:15378"/>
        <dbReference type="ChEBI" id="CHEBI:43474"/>
        <dbReference type="ChEBI" id="CHEBI:57945"/>
        <dbReference type="ChEBI" id="CHEBI:64074"/>
        <dbReference type="ChEBI" id="CHEBI:456215"/>
        <dbReference type="ChEBI" id="CHEBI:456216"/>
        <dbReference type="EC" id="4.2.1.136"/>
    </reaction>
</comment>
<dbReference type="Pfam" id="PF01256">
    <property type="entry name" value="Carb_kinase"/>
    <property type="match status" value="1"/>
</dbReference>
<comment type="similarity">
    <text evidence="3 18">In the N-terminal section; belongs to the NnrE/AIBP family.</text>
</comment>
<dbReference type="RefSeq" id="WP_141628761.1">
    <property type="nucleotide sequence ID" value="NZ_VHIR01000005.1"/>
</dbReference>
<feature type="binding site" evidence="17">
    <location>
        <begin position="435"/>
        <end position="439"/>
    </location>
    <ligand>
        <name>AMP</name>
        <dbReference type="ChEBI" id="CHEBI:456215"/>
    </ligand>
</feature>
<dbReference type="GO" id="GO:0005524">
    <property type="term" value="F:ATP binding"/>
    <property type="evidence" value="ECO:0007669"/>
    <property type="project" value="UniProtKB-UniRule"/>
</dbReference>
<dbReference type="GO" id="GO:0046496">
    <property type="term" value="P:nicotinamide nucleotide metabolic process"/>
    <property type="evidence" value="ECO:0007669"/>
    <property type="project" value="UniProtKB-UniRule"/>
</dbReference>
<dbReference type="Proteomes" id="UP000318080">
    <property type="component" value="Unassembled WGS sequence"/>
</dbReference>
<dbReference type="Gene3D" id="3.40.50.10260">
    <property type="entry name" value="YjeF N-terminal domain"/>
    <property type="match status" value="1"/>
</dbReference>
<feature type="binding site" evidence="17">
    <location>
        <position position="346"/>
    </location>
    <ligand>
        <name>(6S)-NADPHX</name>
        <dbReference type="ChEBI" id="CHEBI:64076"/>
    </ligand>
</feature>
<feature type="binding site" evidence="17">
    <location>
        <position position="396"/>
    </location>
    <ligand>
        <name>(6S)-NADPHX</name>
        <dbReference type="ChEBI" id="CHEBI:64076"/>
    </ligand>
</feature>
<keyword evidence="22" id="KW-1185">Reference proteome</keyword>
<keyword evidence="12 17" id="KW-0456">Lyase</keyword>
<evidence type="ECO:0000259" key="20">
    <source>
        <dbReference type="PROSITE" id="PS51385"/>
    </source>
</evidence>
<comment type="function">
    <text evidence="14 18">Bifunctional enzyme that catalyzes the epimerization of the S- and R-forms of NAD(P)HX and the dehydration of the S-form of NAD(P)HX at the expense of ADP, which is converted to AMP. This allows the repair of both epimers of NAD(P)HX, a damaged form of NAD(P)H that is a result of enzymatic or heat-dependent hydration.</text>
</comment>
<keyword evidence="5 18" id="KW-0479">Metal-binding</keyword>
<dbReference type="Pfam" id="PF03853">
    <property type="entry name" value="YjeF_N"/>
    <property type="match status" value="1"/>
</dbReference>
<organism evidence="21 22">
    <name type="scientific">Corynebacterium phoceense</name>
    <dbReference type="NCBI Taxonomy" id="1686286"/>
    <lineage>
        <taxon>Bacteria</taxon>
        <taxon>Bacillati</taxon>
        <taxon>Actinomycetota</taxon>
        <taxon>Actinomycetes</taxon>
        <taxon>Mycobacteriales</taxon>
        <taxon>Corynebacteriaceae</taxon>
        <taxon>Corynebacterium</taxon>
    </lineage>
</organism>
<evidence type="ECO:0000256" key="2">
    <source>
        <dbReference type="ARBA" id="ARBA00000909"/>
    </source>
</evidence>
<feature type="domain" description="YjeF N-terminal" evidence="20">
    <location>
        <begin position="10"/>
        <end position="199"/>
    </location>
</feature>
<comment type="caution">
    <text evidence="21">The sequence shown here is derived from an EMBL/GenBank/DDBJ whole genome shotgun (WGS) entry which is preliminary data.</text>
</comment>
<dbReference type="PIRSF" id="PIRSF017184">
    <property type="entry name" value="Nnr"/>
    <property type="match status" value="1"/>
</dbReference>
<comment type="similarity">
    <text evidence="17">Belongs to the NnrD/CARKD family.</text>
</comment>
<dbReference type="GO" id="GO:0046872">
    <property type="term" value="F:metal ion binding"/>
    <property type="evidence" value="ECO:0007669"/>
    <property type="project" value="UniProtKB-UniRule"/>
</dbReference>
<comment type="catalytic activity">
    <reaction evidence="16 17 18">
        <text>(6S)-NADPHX + ADP = AMP + phosphate + NADPH + H(+)</text>
        <dbReference type="Rhea" id="RHEA:32235"/>
        <dbReference type="ChEBI" id="CHEBI:15378"/>
        <dbReference type="ChEBI" id="CHEBI:43474"/>
        <dbReference type="ChEBI" id="CHEBI:57783"/>
        <dbReference type="ChEBI" id="CHEBI:64076"/>
        <dbReference type="ChEBI" id="CHEBI:456215"/>
        <dbReference type="ChEBI" id="CHEBI:456216"/>
        <dbReference type="EC" id="4.2.1.136"/>
    </reaction>
</comment>
<keyword evidence="10 17" id="KW-0520">NAD</keyword>
<dbReference type="GO" id="GO:0052855">
    <property type="term" value="F:ADP-dependent NAD(P)H-hydrate dehydratase activity"/>
    <property type="evidence" value="ECO:0007669"/>
    <property type="project" value="UniProtKB-UniRule"/>
</dbReference>
<reference evidence="21 22" key="1">
    <citation type="submission" date="2019-06" db="EMBL/GenBank/DDBJ databases">
        <title>Draft genome of C. phoceense Strain 272.</title>
        <authorList>
            <person name="Pacheco L.G.C."/>
            <person name="Barberis C.M."/>
            <person name="Almuzara M.N."/>
            <person name="Traglia G.M."/>
            <person name="Santos C.S."/>
            <person name="Rocha D.J.P.G."/>
            <person name="Aguiar E.R.G.R."/>
            <person name="Vay C.A."/>
        </authorList>
    </citation>
    <scope>NUCLEOTIDE SEQUENCE [LARGE SCALE GENOMIC DNA]</scope>
    <source>
        <strain evidence="21 22">272</strain>
    </source>
</reference>
<sequence length="541" mass="55876">MESYYSVPTVRAAEKALLAATAPEQLMRLAAHAVARAAVQMVSPGAPILIVAGPGGNGGDGLYAGAFLLGAGYSVDAVLAANAAHAPALEAFKLAGGSVREEPDFESVASYALIIDAVAGLGAGRAISAAHDDLFRQAKHILSVDVPSGINAETGVAASPCVHADATITFGGLRPAHALAPECGEIVIADLTPRGAPYSFSEELLHRSWELTTRIASGILAAEQSLPPRFTWNEALENAPTDTAAGHIDTEEGTLRLRPAASFHDIYDPTPGPADDKYSGGVVALCAGSKSYAGAGILCASGALRATPSMVRIIGRRDVVHAHPEVVYHEDVASAGRAQAWVVGPGRGLKCAAEILQVLMKGQPTVLDADALTVLADNKAVRKAVRNHPLVVLTPHAGEFERIYSAVFGSYEPSRGRAVLAQQLAEELSCFVLLKGRKTILAGYPRMLLAVDAGNSYAATPGSGDVLAGIIGAWLAHANLEHTRPEDRALAVIDALGEAVAIHAHAAAIAAATPEGLAPTTASEIARSIPTAIARLTATRR</sequence>
<dbReference type="InterPro" id="IPR030677">
    <property type="entry name" value="Nnr"/>
</dbReference>
<evidence type="ECO:0000256" key="12">
    <source>
        <dbReference type="ARBA" id="ARBA00023239"/>
    </source>
</evidence>
<feature type="binding site" evidence="17">
    <location>
        <position position="465"/>
    </location>
    <ligand>
        <name>(6S)-NADPHX</name>
        <dbReference type="ChEBI" id="CHEBI:64076"/>
    </ligand>
</feature>
<dbReference type="AlphaFoldDB" id="A0A540R8I1"/>
<evidence type="ECO:0000256" key="11">
    <source>
        <dbReference type="ARBA" id="ARBA00023235"/>
    </source>
</evidence>
<dbReference type="SUPFAM" id="SSF53613">
    <property type="entry name" value="Ribokinase-like"/>
    <property type="match status" value="1"/>
</dbReference>